<dbReference type="Xenbase" id="XB-GENE-29083303">
    <property type="gene designation" value="LOC100496714"/>
</dbReference>
<dbReference type="Proteomes" id="UP000008143">
    <property type="component" value="Chromosome 1"/>
</dbReference>
<evidence type="ECO:0000313" key="5">
    <source>
        <dbReference type="Xenbase" id="XB-GENE-29083303"/>
    </source>
</evidence>
<dbReference type="OrthoDB" id="419598at2759"/>
<feature type="domain" description="NAD(P)-binding" evidence="1">
    <location>
        <begin position="7"/>
        <end position="208"/>
    </location>
</feature>
<dbReference type="InterPro" id="IPR016040">
    <property type="entry name" value="NAD(P)-bd_dom"/>
</dbReference>
<organism evidence="2">
    <name type="scientific">Xenopus tropicalis</name>
    <name type="common">Western clawed frog</name>
    <name type="synonym">Silurana tropicalis</name>
    <dbReference type="NCBI Taxonomy" id="8364"/>
    <lineage>
        <taxon>Eukaryota</taxon>
        <taxon>Metazoa</taxon>
        <taxon>Chordata</taxon>
        <taxon>Craniata</taxon>
        <taxon>Vertebrata</taxon>
        <taxon>Euteleostomi</taxon>
        <taxon>Amphibia</taxon>
        <taxon>Batrachia</taxon>
        <taxon>Anura</taxon>
        <taxon>Pipoidea</taxon>
        <taxon>Pipidae</taxon>
        <taxon>Xenopodinae</taxon>
        <taxon>Xenopus</taxon>
        <taxon>Silurana</taxon>
    </lineage>
</organism>
<dbReference type="GeneTree" id="ENSGT00390000014810"/>
<gene>
    <name evidence="2 4 5" type="primary">LOC100496714</name>
</gene>
<dbReference type="Ensembl" id="ENSXETT00000060463">
    <property type="protein sequence ID" value="ENSXETP00000062095"/>
    <property type="gene ID" value="ENSXETG00000032693"/>
</dbReference>
<dbReference type="OMA" id="APFIIKQ"/>
<accession>A0A6I8Q061</accession>
<dbReference type="PANTHER" id="PTHR15020:SF50">
    <property type="entry name" value="UPF0659 PROTEIN YMR090W"/>
    <property type="match status" value="1"/>
</dbReference>
<dbReference type="GO" id="GO:0003824">
    <property type="term" value="F:catalytic activity"/>
    <property type="evidence" value="ECO:0007669"/>
    <property type="project" value="UniProtKB-ARBA"/>
</dbReference>
<dbReference type="RefSeq" id="XP_002941541.1">
    <property type="nucleotide sequence ID" value="XM_002941495.4"/>
</dbReference>
<name>A0A6I8Q061_XENTR</name>
<protein>
    <submittedName>
        <fullName evidence="4">Uncharacterized protein At2g34460, chloroplastic</fullName>
    </submittedName>
</protein>
<dbReference type="SUPFAM" id="SSF51735">
    <property type="entry name" value="NAD(P)-binding Rossmann-fold domains"/>
    <property type="match status" value="1"/>
</dbReference>
<reference evidence="2" key="2">
    <citation type="submission" date="2020-05" db="UniProtKB">
        <authorList>
            <consortium name="Ensembl"/>
        </authorList>
    </citation>
    <scope>IDENTIFICATION</scope>
</reference>
<evidence type="ECO:0000313" key="3">
    <source>
        <dbReference type="Proteomes" id="UP000008143"/>
    </source>
</evidence>
<proteinExistence type="predicted"/>
<sequence length="221" mass="24585">MKLSILGATGQTGLFLISQALQQGHEVKALVRNVSKITIQHQNLKVVEANIFSSESLEEHFKGQDTVMSCLGFQYKLFSSISGYSDSMKAIVTAMRQAGVKRMVTMTSWYTGPGSGINSSFFIRNLLIPLIKSVLTNMYEMEQYLEMECSDLNWTVVRPPGLQNNPATDKEIMTSEGFFVPGDDGYPVTNTVARGDVARFMLSVLNDEKWTRKIVAMCCKA</sequence>
<keyword evidence="3" id="KW-1185">Reference proteome</keyword>
<dbReference type="Pfam" id="PF13460">
    <property type="entry name" value="NAD_binding_10"/>
    <property type="match status" value="1"/>
</dbReference>
<reference evidence="2" key="1">
    <citation type="journal article" date="2010" name="Science">
        <title>The genome of the Western clawed frog Xenopus tropicalis.</title>
        <authorList>
            <person name="Hellsten U."/>
            <person name="Harland R.M."/>
            <person name="Gilchrist M.J."/>
            <person name="Hendrix D."/>
            <person name="Jurka J."/>
            <person name="Kapitonov V."/>
            <person name="Ovcharenko I."/>
            <person name="Putnam N.H."/>
            <person name="Shu S."/>
            <person name="Taher L."/>
            <person name="Blitz I.L."/>
            <person name="Blumberg B."/>
            <person name="Dichmann D.S."/>
            <person name="Dubchak I."/>
            <person name="Amaya E."/>
            <person name="Detter J.C."/>
            <person name="Fletcher R."/>
            <person name="Gerhard D.S."/>
            <person name="Goodstein D."/>
            <person name="Graves T."/>
            <person name="Grigoriev I.V."/>
            <person name="Grimwood J."/>
            <person name="Kawashima T."/>
            <person name="Lindquist E."/>
            <person name="Lucas S.M."/>
            <person name="Mead P.E."/>
            <person name="Mitros T."/>
            <person name="Ogino H."/>
            <person name="Ohta Y."/>
            <person name="Poliakov A.V."/>
            <person name="Pollet N."/>
            <person name="Robert J."/>
            <person name="Salamov A."/>
            <person name="Sater A.K."/>
            <person name="Schmutz J."/>
            <person name="Terry A."/>
            <person name="Vize P.D."/>
            <person name="Warren W.C."/>
            <person name="Wells D."/>
            <person name="Wills A."/>
            <person name="Wilson R.K."/>
            <person name="Zimmerman L.B."/>
            <person name="Zorn A.M."/>
            <person name="Grainger R."/>
            <person name="Grammer T."/>
            <person name="Khokha M.K."/>
            <person name="Richardson P.M."/>
            <person name="Rokhsar D.S."/>
        </authorList>
    </citation>
    <scope>NUCLEOTIDE SEQUENCE [LARGE SCALE GENOMIC DNA]</scope>
    <source>
        <strain evidence="2">Nigerian</strain>
    </source>
</reference>
<dbReference type="Bgee" id="ENSXETG00000032693">
    <property type="expression patterns" value="Expressed in mesonephros and 2 other cell types or tissues"/>
</dbReference>
<dbReference type="CDD" id="cd05244">
    <property type="entry name" value="BVR-B_like_SDR_a"/>
    <property type="match status" value="1"/>
</dbReference>
<dbReference type="PANTHER" id="PTHR15020">
    <property type="entry name" value="FLAVIN REDUCTASE-RELATED"/>
    <property type="match status" value="1"/>
</dbReference>
<dbReference type="InterPro" id="IPR036291">
    <property type="entry name" value="NAD(P)-bd_dom_sf"/>
</dbReference>
<dbReference type="GeneID" id="100496714"/>
<evidence type="ECO:0000259" key="1">
    <source>
        <dbReference type="Pfam" id="PF13460"/>
    </source>
</evidence>
<dbReference type="AGR" id="Xenbase:XB-GENE-29083303"/>
<evidence type="ECO:0000313" key="4">
    <source>
        <dbReference type="RefSeq" id="XP_002941541.1"/>
    </source>
</evidence>
<dbReference type="KEGG" id="xtr:100496714"/>
<reference evidence="4" key="3">
    <citation type="submission" date="2025-04" db="UniProtKB">
        <authorList>
            <consortium name="RefSeq"/>
        </authorList>
    </citation>
    <scope>IDENTIFICATION</scope>
    <source>
        <strain evidence="4">Nigerian</strain>
        <tissue evidence="4">Liver and blood</tissue>
    </source>
</reference>
<dbReference type="AlphaFoldDB" id="A0A6I8Q061"/>
<dbReference type="Gene3D" id="3.40.50.720">
    <property type="entry name" value="NAD(P)-binding Rossmann-like Domain"/>
    <property type="match status" value="1"/>
</dbReference>
<evidence type="ECO:0000313" key="2">
    <source>
        <dbReference type="Ensembl" id="ENSXETP00000062095"/>
    </source>
</evidence>